<dbReference type="OrthoDB" id="9812498at2"/>
<dbReference type="RefSeq" id="WP_045025720.1">
    <property type="nucleotide sequence ID" value="NZ_JRHC01000001.1"/>
</dbReference>
<feature type="region of interest" description="Disordered" evidence="1">
    <location>
        <begin position="905"/>
        <end position="935"/>
    </location>
</feature>
<protein>
    <submittedName>
        <fullName evidence="3">Uncharacterized protein</fullName>
    </submittedName>
</protein>
<name>A0A0D8JCA8_9BACT</name>
<feature type="transmembrane region" description="Helical" evidence="2">
    <location>
        <begin position="155"/>
        <end position="173"/>
    </location>
</feature>
<dbReference type="Proteomes" id="UP000032544">
    <property type="component" value="Unassembled WGS sequence"/>
</dbReference>
<keyword evidence="2" id="KW-1133">Transmembrane helix</keyword>
<feature type="transmembrane region" description="Helical" evidence="2">
    <location>
        <begin position="61"/>
        <end position="83"/>
    </location>
</feature>
<feature type="region of interest" description="Disordered" evidence="1">
    <location>
        <begin position="725"/>
        <end position="757"/>
    </location>
</feature>
<sequence>MTENFNILVNKLNAFRFKYGLYKLIRGAALVFVLLITLYTVFSVVEYYIYLSSLTRKVIFYGYLIFAGLLSTQFIFVPLFRLLHILKPIDLKSSTHLIQKHFGEIKDKLLNIIELSDLHDKQYSNDLLIASIDQKIDELKVFDFNEAIEYKNIKVISIYLIVSVLIASGILLFNKNIFTESTNRLVHYNQEFVKPAPFSFQLTNESLKAKKGDPYTVKVIAEGDEIPQIVYINIEGNNYLMKTIETGNYEFEMASVINPVSFYFTDLNYKSDSYTLQLLPKPGINSFTVNVIPPSYTLGESQLLENIGDVQVPCGTILKWQFSGIDVDSLALLFNDSIRVKATENEGLFELERRIYKSSNYNVYIRNSVTEEELALSYNIDVIPDIYPDIEVMRIEDSTRLTRFFFKGVIGDDYGFSSLKFHYNIANEDTAIALPFSKNTTDQEFYFSYDFNAVESEGAISYYFSVSDNDAINGYKTTTSDSYTFVFPDKEELEANEKEQFENLENMIAESQQLSKEIQNSLQNLQIKNMDTNTSDWEKSQMVNDIVQKQNQLEKLYDKIKQDNKRLNNYMNSFNDNSEAIIEKQKQIEELLKEVFTDELQELMDEFNKLAEEFDSKKLNELTRDMNVTMDDLQKQLDRNLEMLKKFKVEQKLQDITDEMSEMAMEEEKMAREINEEKNFEEISEKVNEHQENLKDLEKRLNEALEMNKELEKPIGFDDFDEEFKEMQNSSEESKENLEKKNRKKSSQSIQKTSEQMKNAAFAMQQMLDMNSMQQNQENIQNLRQILDNLVLLSFNQEDVLTGLSSISAKDPRLTELNKEQKRIEDQSKIVRDSLYALAKRTPQISSMISNELVDMEINLTKSGEQLEEALFPQARSSQQFVITATNNLALLLNESLEQLEKQMANAQPGDQQCENPGGMGSGMQDLKESSESIKQQLQKMIEQMKNGNSQGLSQQLGQSLMQHEMMQQMLRDLMNNGQVGSQAQETLKRIDEMLEQNRRELMSKSINAETIARQNLITTRLLEAEKAETEREFEDKRESESADEFYSNPVKFFEYKEKENFTIEYLNRNSNTLNNFYNKKYKDYLNKIQDQSEE</sequence>
<keyword evidence="2" id="KW-0812">Transmembrane</keyword>
<comment type="caution">
    <text evidence="3">The sequence shown here is derived from an EMBL/GenBank/DDBJ whole genome shotgun (WGS) entry which is preliminary data.</text>
</comment>
<evidence type="ECO:0000313" key="4">
    <source>
        <dbReference type="Proteomes" id="UP000032544"/>
    </source>
</evidence>
<accession>A0A0D8JCA8</accession>
<organism evidence="3 4">
    <name type="scientific">Draconibacterium sediminis</name>
    <dbReference type="NCBI Taxonomy" id="1544798"/>
    <lineage>
        <taxon>Bacteria</taxon>
        <taxon>Pseudomonadati</taxon>
        <taxon>Bacteroidota</taxon>
        <taxon>Bacteroidia</taxon>
        <taxon>Marinilabiliales</taxon>
        <taxon>Prolixibacteraceae</taxon>
        <taxon>Draconibacterium</taxon>
    </lineage>
</organism>
<evidence type="ECO:0000256" key="1">
    <source>
        <dbReference type="SAM" id="MobiDB-lite"/>
    </source>
</evidence>
<gene>
    <name evidence="3" type="ORF">LH29_01090</name>
</gene>
<dbReference type="STRING" id="1544798.LH29_01090"/>
<keyword evidence="2" id="KW-0472">Membrane</keyword>
<dbReference type="AlphaFoldDB" id="A0A0D8JCA8"/>
<feature type="compositionally biased region" description="Polar residues" evidence="1">
    <location>
        <begin position="905"/>
        <end position="915"/>
    </location>
</feature>
<evidence type="ECO:0000313" key="3">
    <source>
        <dbReference type="EMBL" id="KJF44156.1"/>
    </source>
</evidence>
<feature type="compositionally biased region" description="Polar residues" evidence="1">
    <location>
        <begin position="748"/>
        <end position="757"/>
    </location>
</feature>
<proteinExistence type="predicted"/>
<keyword evidence="4" id="KW-1185">Reference proteome</keyword>
<dbReference type="EMBL" id="JRHC01000001">
    <property type="protein sequence ID" value="KJF44156.1"/>
    <property type="molecule type" value="Genomic_DNA"/>
</dbReference>
<evidence type="ECO:0000256" key="2">
    <source>
        <dbReference type="SAM" id="Phobius"/>
    </source>
</evidence>
<feature type="transmembrane region" description="Helical" evidence="2">
    <location>
        <begin position="24"/>
        <end position="49"/>
    </location>
</feature>
<reference evidence="3 4" key="1">
    <citation type="submission" date="2014-09" db="EMBL/GenBank/DDBJ databases">
        <title>Draft Genome Sequence of Draconibacterium sp. JN14CK-3.</title>
        <authorList>
            <person name="Dong C."/>
            <person name="Lai Q."/>
            <person name="Shao Z."/>
        </authorList>
    </citation>
    <scope>NUCLEOTIDE SEQUENCE [LARGE SCALE GENOMIC DNA]</scope>
    <source>
        <strain evidence="3 4">JN14CK-3</strain>
    </source>
</reference>